<feature type="region of interest" description="Disordered" evidence="1">
    <location>
        <begin position="1"/>
        <end position="20"/>
    </location>
</feature>
<name>A0A8D0S4Q0_PIG</name>
<dbReference type="AlphaFoldDB" id="A0A8D0S4Q0"/>
<accession>A0A8D0S4Q0</accession>
<dbReference type="Proteomes" id="UP000694722">
    <property type="component" value="Unplaced"/>
</dbReference>
<dbReference type="Ensembl" id="ENSSSCT00040031758.1">
    <property type="protein sequence ID" value="ENSSSCP00040013194.1"/>
    <property type="gene ID" value="ENSSSCG00040023648.1"/>
</dbReference>
<dbReference type="Ensembl" id="ENSSSCT00025050864.1">
    <property type="protein sequence ID" value="ENSSSCP00025021704.1"/>
    <property type="gene ID" value="ENSSSCG00025037372.1"/>
</dbReference>
<feature type="compositionally biased region" description="Polar residues" evidence="1">
    <location>
        <begin position="1"/>
        <end position="14"/>
    </location>
</feature>
<dbReference type="Proteomes" id="UP000694727">
    <property type="component" value="Unplaced"/>
</dbReference>
<proteinExistence type="predicted"/>
<evidence type="ECO:0000313" key="3">
    <source>
        <dbReference type="Proteomes" id="UP000694727"/>
    </source>
</evidence>
<sequence>MQANCSQLHSSPQTAGGEDASVSQCVQTRLTGEASCLYSGDVHIQINTIPKECAENPSSRNVRSGVHGCTHGCIHSCLRSHSHNEARQPDDNDTESGDHGSSSFSEFRYLFKWLQKSLPYILILGVKLVMQHITGEVLKDPVCLVTGILGRIFCSFVLHLSLSVTLLQLNFFKSHFGLFEFLGSTLDCWNYRLHFEIPLHGLKMPYFIGAFFRHAF</sequence>
<evidence type="ECO:0000313" key="2">
    <source>
        <dbReference type="Ensembl" id="ENSSSCP00025021704.1"/>
    </source>
</evidence>
<organism evidence="2 3">
    <name type="scientific">Sus scrofa</name>
    <name type="common">Pig</name>
    <dbReference type="NCBI Taxonomy" id="9823"/>
    <lineage>
        <taxon>Eukaryota</taxon>
        <taxon>Metazoa</taxon>
        <taxon>Chordata</taxon>
        <taxon>Craniata</taxon>
        <taxon>Vertebrata</taxon>
        <taxon>Euteleostomi</taxon>
        <taxon>Mammalia</taxon>
        <taxon>Eutheria</taxon>
        <taxon>Laurasiatheria</taxon>
        <taxon>Artiodactyla</taxon>
        <taxon>Suina</taxon>
        <taxon>Suidae</taxon>
        <taxon>Sus</taxon>
    </lineage>
</organism>
<dbReference type="Ensembl" id="ENSSSCT00055026520.1">
    <property type="protein sequence ID" value="ENSSSCP00055021078.1"/>
    <property type="gene ID" value="ENSSSCG00055013337.1"/>
</dbReference>
<gene>
    <name evidence="2" type="primary">RNFT1</name>
</gene>
<dbReference type="Proteomes" id="UP000694724">
    <property type="component" value="Unplaced"/>
</dbReference>
<protein>
    <submittedName>
        <fullName evidence="2">Ring finger protein, transmembrane 1</fullName>
    </submittedName>
</protein>
<evidence type="ECO:0000256" key="1">
    <source>
        <dbReference type="SAM" id="MobiDB-lite"/>
    </source>
</evidence>
<reference evidence="2" key="1">
    <citation type="submission" date="2025-05" db="UniProtKB">
        <authorList>
            <consortium name="Ensembl"/>
        </authorList>
    </citation>
    <scope>IDENTIFICATION</scope>
</reference>